<feature type="compositionally biased region" description="Basic residues" evidence="4">
    <location>
        <begin position="1642"/>
        <end position="1654"/>
    </location>
</feature>
<feature type="compositionally biased region" description="Polar residues" evidence="4">
    <location>
        <begin position="233"/>
        <end position="252"/>
    </location>
</feature>
<dbReference type="SMART" id="SM01139">
    <property type="entry name" value="Drf_FH3"/>
    <property type="match status" value="1"/>
</dbReference>
<feature type="compositionally biased region" description="Low complexity" evidence="4">
    <location>
        <begin position="48"/>
        <end position="57"/>
    </location>
</feature>
<dbReference type="Gene3D" id="6.10.30.50">
    <property type="match status" value="1"/>
</dbReference>
<dbReference type="GO" id="GO:0005934">
    <property type="term" value="C:cellular bud tip"/>
    <property type="evidence" value="ECO:0007669"/>
    <property type="project" value="UniProtKB-ARBA"/>
</dbReference>
<keyword evidence="1 3" id="KW-0175">Coiled coil</keyword>
<feature type="domain" description="DAD" evidence="5">
    <location>
        <begin position="1615"/>
        <end position="1647"/>
    </location>
</feature>
<feature type="compositionally biased region" description="Basic and acidic residues" evidence="4">
    <location>
        <begin position="1028"/>
        <end position="1045"/>
    </location>
</feature>
<sequence>MPSTTPPADGKSRQSSGGRSFFGRKLHKEKGGESRIYDDGGLLPDLPSGASSLNGSKSSRHSHRASTMSMDMSNPNDTAGLSMTAGVIASIPYDSVSADRKTPIPVDYLPRSDHIPTRKEPLPHHLNKGGGDYHQYPSWNPTSPLPEGTSHPTGPRSPPKSPHPTISTVSSREKGGYQQQLGRSGTPAGYTNGSYDTYSTADSSTNARNSFDQASVYSSISSATRGSSIFSSDNSSRTAIPSPTRDSSFLRPSTSHSSTRQSSAHQSTWQPQQPIAFSSTTSFSPEGFYLPRPSDEKAIESQFLSLMHKRGWQNLPDQAKRQMLAYPAAKKWTLVHQDKLTEWQGEQKRRANARNTVVGSDGQINIMGRADEEGSPEWFVKKVMEDSITAKQLQSLSVSLRTQPISWVKSFVEAQGQVALTIVLAKINRRQAKGPAPESGNTSDKDLDREYDIVKCLKALMNNKYGADDALDHQQVIVSLATSLISPRLTTRKLVSEVLTFLCHWAEGEGHLKVLQALDHVKNQQGENGRFDAWMRIVEVTIDGRGKMGSLVGASEEVRSGGIGMENLLMEYAVASLFLLNMIIDAPEHDLQLRCHIRAQFTSCGIKRILTKMEGFQYEVIDKQVERYRENEAIDYEDLLQREGSSMKDSFDGEVKDMHDPAQIVDAIMSKIHGSRSQDYFLSAMQHMLLIRDNDGEDRLRMFQLVDAMLSYVAMDRRLPDMDLKQSLNFSVQSLLDRLHTDSEARQAFDEATENRQIAESAMAERDEMKAQIEMGASGLVAKLQKQLEEQAAIIALQGRQNEALKAELTDLQRVRAQELQRNELETRELYLMLRDAQEVAAAGAKKAGKDGLAPSDPKQMQGILDRERLMDRLEMQLERAKTQCKLEGRVWHQTGPSDRLRELREKMDGELGYEGGSPEQPNRIFSDPTLRSTILRGPRRAAAEALAKNEELGSMAEDDQGNAIIYEKPRLIEMKRPQMNPKQATGLLGEIAAKVRGYDASEDEDGGDGITTGPSHPSLESNSPKTPLDEVLPKESKIEAHRVEAQFNGPPPPPPPPLPPTSHIPTPVTLLPVIMPGFETGPSPPAPPPLPPPPGLSPSFPSMPGFSNGPPPPPPPPPPPMPGTPRTPLTPAGRSTGPPPPPPPPPPPIPGAPPLLGAMKGGYLPQPQYAPVPTIGLPFIRSKKKLKALHWEKVDVPQVTVWAAHAPTAADKEEKYMELSRKGVLDEVEKLFLAKEIKMIGAGAGKRSDKKQIISSDLMRTFQISLAKFSQVSADEVIRMIIHCDRDVLDNTNVMDFLQKDDMCNIPDNTAKLMAPYSKDWTGPDALRTPREQDPNELTREDQIYLQTAFELHHYWKSRMRALSLTRTFEAEYDDISNKLREVVRVSESLRDSVALMNVLGLILDIGNYMNDSNKQATGFKLSSLARLGMVKDEKNESTFADLVERIVRNQYSEWETFVDDIGGVVAAQKLNVEQLQLDAKRYIENIKNVQTSLDSGNLSDPKKFHPQDRVSQVVQRSMKDARRKAEQMQLYLEEMIRTYDDIMIFYGEDSTDDNARREFFSKLAAFVTEWKKSKEKNIAVEETRRRNEVSMARKRTMNPIQANALSSPEGPLSPSTTGAMDSLLEKLRAAAPSARDQRDRRRRARLKDRHQIRVASGQKIPDIAELTKGDQDGSGRRVVSPETAANGRTTPPLERIAEAASPGATPDGEDVADRAASMLQGLRGDGDADPDVVSRDGSLRVRRRRESADDERRNRRRRRGAQGGSSAGGERDSIMPSTKEEGPSSIPEEQSAEAEDGANAGRDTLPVPPAAVVVSPPTPDGTEKRPVRVED</sequence>
<feature type="compositionally biased region" description="Low complexity" evidence="4">
    <location>
        <begin position="194"/>
        <end position="204"/>
    </location>
</feature>
<feature type="compositionally biased region" description="Low complexity" evidence="4">
    <location>
        <begin position="253"/>
        <end position="268"/>
    </location>
</feature>
<dbReference type="FunFam" id="6.10.30.50:FF:000001">
    <property type="entry name" value="Cytokinesis sepA protein"/>
    <property type="match status" value="1"/>
</dbReference>
<dbReference type="InterPro" id="IPR011989">
    <property type="entry name" value="ARM-like"/>
</dbReference>
<dbReference type="InterPro" id="IPR016024">
    <property type="entry name" value="ARM-type_fold"/>
</dbReference>
<feature type="region of interest" description="Disordered" evidence="4">
    <location>
        <begin position="1587"/>
        <end position="1696"/>
    </location>
</feature>
<dbReference type="SMART" id="SM01140">
    <property type="entry name" value="Drf_GBD"/>
    <property type="match status" value="1"/>
</dbReference>
<evidence type="ECO:0000313" key="8">
    <source>
        <dbReference type="EMBL" id="SLM35705.1"/>
    </source>
</evidence>
<dbReference type="Gene3D" id="1.25.10.10">
    <property type="entry name" value="Leucine-rich Repeat Variant"/>
    <property type="match status" value="1"/>
</dbReference>
<dbReference type="InterPro" id="IPR015425">
    <property type="entry name" value="FH2_Formin"/>
</dbReference>
<dbReference type="SUPFAM" id="SSF101447">
    <property type="entry name" value="Formin homology 2 domain (FH2 domain)"/>
    <property type="match status" value="1"/>
</dbReference>
<protein>
    <submittedName>
        <fullName evidence="8">Cytokinesis protein</fullName>
    </submittedName>
</protein>
<feature type="region of interest" description="Disordered" evidence="4">
    <location>
        <begin position="1723"/>
        <end position="1833"/>
    </location>
</feature>
<feature type="compositionally biased region" description="Polar residues" evidence="4">
    <location>
        <begin position="65"/>
        <end position="81"/>
    </location>
</feature>
<dbReference type="InterPro" id="IPR010473">
    <property type="entry name" value="GTPase-bd"/>
</dbReference>
<dbReference type="GO" id="GO:0030010">
    <property type="term" value="P:establishment of cell polarity"/>
    <property type="evidence" value="ECO:0007669"/>
    <property type="project" value="UniProtKB-ARBA"/>
</dbReference>
<keyword evidence="9" id="KW-1185">Reference proteome</keyword>
<feature type="compositionally biased region" description="Polar residues" evidence="4">
    <location>
        <begin position="1013"/>
        <end position="1026"/>
    </location>
</feature>
<dbReference type="GO" id="GO:0032153">
    <property type="term" value="C:cell division site"/>
    <property type="evidence" value="ECO:0007669"/>
    <property type="project" value="UniProtKB-ARBA"/>
</dbReference>
<evidence type="ECO:0000256" key="1">
    <source>
        <dbReference type="ARBA" id="ARBA00023054"/>
    </source>
</evidence>
<feature type="region of interest" description="Disordered" evidence="4">
    <location>
        <begin position="1"/>
        <end position="81"/>
    </location>
</feature>
<feature type="compositionally biased region" description="Polar residues" evidence="4">
    <location>
        <begin position="177"/>
        <end position="193"/>
    </location>
</feature>
<feature type="compositionally biased region" description="Pro residues" evidence="4">
    <location>
        <begin position="1050"/>
        <end position="1063"/>
    </location>
</feature>
<dbReference type="GO" id="GO:0032991">
    <property type="term" value="C:protein-containing complex"/>
    <property type="evidence" value="ECO:0007669"/>
    <property type="project" value="UniProtKB-ARBA"/>
</dbReference>
<dbReference type="Pfam" id="PF06367">
    <property type="entry name" value="Drf_FH3"/>
    <property type="match status" value="1"/>
</dbReference>
<feature type="compositionally biased region" description="Basic and acidic residues" evidence="4">
    <location>
        <begin position="1823"/>
        <end position="1833"/>
    </location>
</feature>
<dbReference type="GO" id="GO:0005938">
    <property type="term" value="C:cell cortex"/>
    <property type="evidence" value="ECO:0007669"/>
    <property type="project" value="UniProtKB-ARBA"/>
</dbReference>
<feature type="coiled-coil region" evidence="3">
    <location>
        <begin position="1467"/>
        <end position="1494"/>
    </location>
</feature>
<proteinExistence type="inferred from homology"/>
<accession>A0A1W5CY89</accession>
<feature type="region of interest" description="Disordered" evidence="4">
    <location>
        <begin position="999"/>
        <end position="1163"/>
    </location>
</feature>
<feature type="compositionally biased region" description="Pro residues" evidence="4">
    <location>
        <begin position="1110"/>
        <end position="1126"/>
    </location>
</feature>
<dbReference type="InterPro" id="IPR010472">
    <property type="entry name" value="FH3_dom"/>
</dbReference>
<feature type="compositionally biased region" description="Basic and acidic residues" evidence="4">
    <location>
        <begin position="1667"/>
        <end position="1677"/>
    </location>
</feature>
<dbReference type="FunFam" id="1.10.238.150:FF:000003">
    <property type="entry name" value="Cytokinesis protein SepA"/>
    <property type="match status" value="1"/>
</dbReference>
<dbReference type="FunFam" id="1.20.58.2220:FF:000006">
    <property type="entry name" value="Cytokinesis protein sepA"/>
    <property type="match status" value="1"/>
</dbReference>
<feature type="region of interest" description="Disordered" evidence="4">
    <location>
        <begin position="93"/>
        <end position="204"/>
    </location>
</feature>
<dbReference type="PROSITE" id="PS51231">
    <property type="entry name" value="DAD"/>
    <property type="match status" value="1"/>
</dbReference>
<dbReference type="GO" id="GO:0051016">
    <property type="term" value="P:barbed-end actin filament capping"/>
    <property type="evidence" value="ECO:0007669"/>
    <property type="project" value="TreeGrafter"/>
</dbReference>
<dbReference type="Pfam" id="PF06371">
    <property type="entry name" value="Drf_GBD"/>
    <property type="match status" value="1"/>
</dbReference>
<dbReference type="FunFam" id="1.25.10.10:FF:000291">
    <property type="entry name" value="Cytokinesis protein sepA"/>
    <property type="match status" value="1"/>
</dbReference>
<dbReference type="PROSITE" id="PS51444">
    <property type="entry name" value="FH2"/>
    <property type="match status" value="1"/>
</dbReference>
<dbReference type="GO" id="GO:0003779">
    <property type="term" value="F:actin binding"/>
    <property type="evidence" value="ECO:0007669"/>
    <property type="project" value="InterPro"/>
</dbReference>
<dbReference type="InterPro" id="IPR014767">
    <property type="entry name" value="DAD_dom"/>
</dbReference>
<dbReference type="InterPro" id="IPR051661">
    <property type="entry name" value="Actin_filament_regulator"/>
</dbReference>
<dbReference type="EMBL" id="FWEW01000801">
    <property type="protein sequence ID" value="SLM35705.1"/>
    <property type="molecule type" value="Genomic_DNA"/>
</dbReference>
<feature type="region of interest" description="Disordered" evidence="4">
    <location>
        <begin position="222"/>
        <end position="277"/>
    </location>
</feature>
<dbReference type="GO" id="GO:0051017">
    <property type="term" value="P:actin filament bundle assembly"/>
    <property type="evidence" value="ECO:0007669"/>
    <property type="project" value="TreeGrafter"/>
</dbReference>
<evidence type="ECO:0000256" key="2">
    <source>
        <dbReference type="ARBA" id="ARBA00037935"/>
    </source>
</evidence>
<evidence type="ECO:0000259" key="7">
    <source>
        <dbReference type="PROSITE" id="PS51444"/>
    </source>
</evidence>
<comment type="similarity">
    <text evidence="2">Belongs to the formin homology family. BNI1 subfamily.</text>
</comment>
<reference evidence="9" key="1">
    <citation type="submission" date="2017-03" db="EMBL/GenBank/DDBJ databases">
        <authorList>
            <person name="Sharma R."/>
            <person name="Thines M."/>
        </authorList>
    </citation>
    <scope>NUCLEOTIDE SEQUENCE [LARGE SCALE GENOMIC DNA]</scope>
</reference>
<dbReference type="InterPro" id="IPR014768">
    <property type="entry name" value="GBD/FH3_dom"/>
</dbReference>
<dbReference type="Proteomes" id="UP000192927">
    <property type="component" value="Unassembled WGS sequence"/>
</dbReference>
<dbReference type="PRINTS" id="PR01217">
    <property type="entry name" value="PRICHEXTENSN"/>
</dbReference>
<dbReference type="GO" id="GO:0043332">
    <property type="term" value="C:mating projection tip"/>
    <property type="evidence" value="ECO:0007669"/>
    <property type="project" value="TreeGrafter"/>
</dbReference>
<organism evidence="8 9">
    <name type="scientific">Lasallia pustulata</name>
    <dbReference type="NCBI Taxonomy" id="136370"/>
    <lineage>
        <taxon>Eukaryota</taxon>
        <taxon>Fungi</taxon>
        <taxon>Dikarya</taxon>
        <taxon>Ascomycota</taxon>
        <taxon>Pezizomycotina</taxon>
        <taxon>Lecanoromycetes</taxon>
        <taxon>OSLEUM clade</taxon>
        <taxon>Umbilicariomycetidae</taxon>
        <taxon>Umbilicariales</taxon>
        <taxon>Umbilicariaceae</taxon>
        <taxon>Lasallia</taxon>
    </lineage>
</organism>
<dbReference type="GO" id="GO:0015629">
    <property type="term" value="C:actin cytoskeleton"/>
    <property type="evidence" value="ECO:0007669"/>
    <property type="project" value="UniProtKB-ARBA"/>
</dbReference>
<evidence type="ECO:0000256" key="4">
    <source>
        <dbReference type="SAM" id="MobiDB-lite"/>
    </source>
</evidence>
<dbReference type="PANTHER" id="PTHR47102:SF2">
    <property type="entry name" value="PROTEIN BNI1"/>
    <property type="match status" value="1"/>
</dbReference>
<dbReference type="SMART" id="SM00498">
    <property type="entry name" value="FH2"/>
    <property type="match status" value="1"/>
</dbReference>
<feature type="domain" description="GBD/FH3" evidence="6">
    <location>
        <begin position="291"/>
        <end position="721"/>
    </location>
</feature>
<dbReference type="GO" id="GO:0033554">
    <property type="term" value="P:cellular response to stress"/>
    <property type="evidence" value="ECO:0007669"/>
    <property type="project" value="UniProtKB-ARBA"/>
</dbReference>
<feature type="compositionally biased region" description="Basic and acidic residues" evidence="4">
    <location>
        <begin position="1771"/>
        <end position="1784"/>
    </location>
</feature>
<feature type="compositionally biased region" description="Basic and acidic residues" evidence="4">
    <location>
        <begin position="110"/>
        <end position="123"/>
    </location>
</feature>
<dbReference type="GO" id="GO:0031267">
    <property type="term" value="F:small GTPase binding"/>
    <property type="evidence" value="ECO:0007669"/>
    <property type="project" value="InterPro"/>
</dbReference>
<evidence type="ECO:0000259" key="5">
    <source>
        <dbReference type="PROSITE" id="PS51231"/>
    </source>
</evidence>
<evidence type="ECO:0000313" key="9">
    <source>
        <dbReference type="Proteomes" id="UP000192927"/>
    </source>
</evidence>
<feature type="compositionally biased region" description="Low complexity" evidence="4">
    <location>
        <begin position="1098"/>
        <end position="1109"/>
    </location>
</feature>
<dbReference type="PROSITE" id="PS51232">
    <property type="entry name" value="GBD_FH3"/>
    <property type="match status" value="1"/>
</dbReference>
<dbReference type="SUPFAM" id="SSF48371">
    <property type="entry name" value="ARM repeat"/>
    <property type="match status" value="1"/>
</dbReference>
<evidence type="ECO:0000259" key="6">
    <source>
        <dbReference type="PROSITE" id="PS51232"/>
    </source>
</evidence>
<feature type="compositionally biased region" description="Pro residues" evidence="4">
    <location>
        <begin position="1083"/>
        <end position="1097"/>
    </location>
</feature>
<feature type="compositionally biased region" description="Low complexity" evidence="4">
    <location>
        <begin position="222"/>
        <end position="232"/>
    </location>
</feature>
<dbReference type="InterPro" id="IPR042201">
    <property type="entry name" value="FH2_Formin_sf"/>
</dbReference>
<name>A0A1W5CY89_9LECA</name>
<dbReference type="GO" id="GO:1903475">
    <property type="term" value="P:mitotic actomyosin contractile ring assembly"/>
    <property type="evidence" value="ECO:0007669"/>
    <property type="project" value="TreeGrafter"/>
</dbReference>
<dbReference type="Gene3D" id="1.10.238.150">
    <property type="entry name" value="Formin, FH3 diaphanous domain"/>
    <property type="match status" value="1"/>
</dbReference>
<feature type="domain" description="FH2" evidence="7">
    <location>
        <begin position="1177"/>
        <end position="1598"/>
    </location>
</feature>
<dbReference type="GO" id="GO:0000131">
    <property type="term" value="C:incipient cellular bud site"/>
    <property type="evidence" value="ECO:0007669"/>
    <property type="project" value="UniProtKB-ARBA"/>
</dbReference>
<feature type="compositionally biased region" description="Basic and acidic residues" evidence="4">
    <location>
        <begin position="29"/>
        <end position="38"/>
    </location>
</feature>
<feature type="compositionally biased region" description="Pro residues" evidence="4">
    <location>
        <begin position="1138"/>
        <end position="1154"/>
    </location>
</feature>
<evidence type="ECO:0000256" key="3">
    <source>
        <dbReference type="SAM" id="Coils"/>
    </source>
</evidence>
<dbReference type="PANTHER" id="PTHR47102">
    <property type="entry name" value="PROTEIN BNI1"/>
    <property type="match status" value="1"/>
</dbReference>
<dbReference type="Gene3D" id="1.20.58.2220">
    <property type="entry name" value="Formin, FH2 domain"/>
    <property type="match status" value="1"/>
</dbReference>
<dbReference type="Pfam" id="PF02181">
    <property type="entry name" value="FH2"/>
    <property type="match status" value="1"/>
</dbReference>